<dbReference type="GO" id="GO:0006260">
    <property type="term" value="P:DNA replication"/>
    <property type="evidence" value="ECO:0007669"/>
    <property type="project" value="UniProtKB-KW"/>
</dbReference>
<dbReference type="InterPro" id="IPR041931">
    <property type="entry name" value="DNA_pol3_alpha_thumb_dom"/>
</dbReference>
<evidence type="ECO:0000259" key="10">
    <source>
        <dbReference type="Pfam" id="PF17657"/>
    </source>
</evidence>
<dbReference type="GO" id="GO:0008408">
    <property type="term" value="F:3'-5' exonuclease activity"/>
    <property type="evidence" value="ECO:0007669"/>
    <property type="project" value="InterPro"/>
</dbReference>
<evidence type="ECO:0000256" key="3">
    <source>
        <dbReference type="ARBA" id="ARBA00022695"/>
    </source>
</evidence>
<dbReference type="EC" id="2.7.7.7" evidence="1"/>
<feature type="domain" description="PHP" evidence="7">
    <location>
        <begin position="7"/>
        <end position="98"/>
    </location>
</feature>
<dbReference type="InterPro" id="IPR029460">
    <property type="entry name" value="DNAPol_HHH"/>
</dbReference>
<keyword evidence="4" id="KW-0235">DNA replication</keyword>
<dbReference type="OrthoDB" id="9803237at2"/>
<dbReference type="KEGG" id="mob:NCTC10112_00345"/>
<dbReference type="Pfam" id="PF17657">
    <property type="entry name" value="DNA_pol3_finger"/>
    <property type="match status" value="1"/>
</dbReference>
<dbReference type="InterPro" id="IPR040982">
    <property type="entry name" value="DNA_pol3_finger"/>
</dbReference>
<dbReference type="PANTHER" id="PTHR32294:SF0">
    <property type="entry name" value="DNA POLYMERASE III SUBUNIT ALPHA"/>
    <property type="match status" value="1"/>
</dbReference>
<dbReference type="InterPro" id="IPR011708">
    <property type="entry name" value="DNA_pol3_alpha_NTPase_dom"/>
</dbReference>
<gene>
    <name evidence="11" type="primary">dnaE</name>
    <name evidence="11" type="ORF">NCTC10112_00345</name>
</gene>
<evidence type="ECO:0000259" key="9">
    <source>
        <dbReference type="Pfam" id="PF14579"/>
    </source>
</evidence>
<evidence type="ECO:0000256" key="6">
    <source>
        <dbReference type="ARBA" id="ARBA00049244"/>
    </source>
</evidence>
<dbReference type="InterPro" id="IPR004013">
    <property type="entry name" value="PHP_dom"/>
</dbReference>
<dbReference type="Gene3D" id="1.10.150.870">
    <property type="match status" value="1"/>
</dbReference>
<dbReference type="Pfam" id="PF14579">
    <property type="entry name" value="HHH_6"/>
    <property type="match status" value="1"/>
</dbReference>
<comment type="catalytic activity">
    <reaction evidence="6">
        <text>DNA(n) + a 2'-deoxyribonucleoside 5'-triphosphate = DNA(n+1) + diphosphate</text>
        <dbReference type="Rhea" id="RHEA:22508"/>
        <dbReference type="Rhea" id="RHEA-COMP:17339"/>
        <dbReference type="Rhea" id="RHEA-COMP:17340"/>
        <dbReference type="ChEBI" id="CHEBI:33019"/>
        <dbReference type="ChEBI" id="CHEBI:61560"/>
        <dbReference type="ChEBI" id="CHEBI:173112"/>
        <dbReference type="EC" id="2.7.7.7"/>
    </reaction>
</comment>
<keyword evidence="12" id="KW-1185">Reference proteome</keyword>
<proteinExistence type="predicted"/>
<evidence type="ECO:0000313" key="12">
    <source>
        <dbReference type="Proteomes" id="UP000290482"/>
    </source>
</evidence>
<dbReference type="NCBIfam" id="TIGR00594">
    <property type="entry name" value="polc"/>
    <property type="match status" value="1"/>
</dbReference>
<keyword evidence="5" id="KW-0239">DNA-directed DNA polymerase</keyword>
<protein>
    <recommendedName>
        <fullName evidence="1">DNA-directed DNA polymerase</fullName>
        <ecNumber evidence="1">2.7.7.7</ecNumber>
    </recommendedName>
</protein>
<dbReference type="EMBL" id="LR214940">
    <property type="protein sequence ID" value="VEU55651.1"/>
    <property type="molecule type" value="Genomic_DNA"/>
</dbReference>
<name>A0A448ZWQ1_METOS</name>
<dbReference type="Pfam" id="PF02811">
    <property type="entry name" value="PHP"/>
    <property type="match status" value="1"/>
</dbReference>
<dbReference type="Pfam" id="PF07733">
    <property type="entry name" value="DNA_pol3_alpha"/>
    <property type="match status" value="1"/>
</dbReference>
<feature type="domain" description="Bacterial DNA polymerase III alpha subunit NTPase" evidence="8">
    <location>
        <begin position="246"/>
        <end position="507"/>
    </location>
</feature>
<evidence type="ECO:0000256" key="2">
    <source>
        <dbReference type="ARBA" id="ARBA00022679"/>
    </source>
</evidence>
<keyword evidence="3 11" id="KW-0548">Nucleotidyltransferase</keyword>
<evidence type="ECO:0000256" key="1">
    <source>
        <dbReference type="ARBA" id="ARBA00012417"/>
    </source>
</evidence>
<dbReference type="Proteomes" id="UP000290482">
    <property type="component" value="Chromosome"/>
</dbReference>
<sequence>MKLINGHLNTVYSFFNSTISIDDLFKTLEKNQISYFSVTEINNFFSYGPILAKTFNTNFKPIFGLELDAKIADKKYRYILYPKSKEGLKSLFLLSNLAINNSDITLADLLLIKDIAIVEHPLLGFYALTKQKNFFSNYFYSFQFFDLEANEDFITENLNKTLIINCNQILDIADNAIIEVLHSLNDEKNNTYLYNLNFEFETKNKLEEKLINQTNEFLKSSYFEINEVKYVIPEFKNSENMSSFDYLKFLIMKNIPKKFKKAEWTNEYIERLNFEFDIIQKLKFENYFLIIQDWVNWAKNNNIAIGPGRGSAAGSLICYLLNITEIDPLKYDLIFERFLNPSRVSMPDIDIDVQDDRRQEILDYIQQKYGKEYVANIVTFSTLGKKSAIRDVLRIHNVNSSTINNISKAISMSELSLQEEYEHNKIFRNAIDVLDNLEPYLAMKVVSETTKLEGLYRQTGTHAAGIIIGPEKLNTLIPTYDLSGYQQSQISMEYLEKFGLIKMDILGLKTLTTIKQIVNEINERGNKFELKDIDYNDKKTFDLMSSGNTAGVFQLEGFGMINAIKKVKISNFDDIVAIISLFRPGPMENLDVYAKRKFGKEEMPKIHPKYDEILKPTYGVIVYQEQIMQIVQAIANMSFAEADNIRRIISKKKHDELPKIKKEFLANALSNNVSSTDALKIYNNIEKFADYGFNKSHAVAYATLAYQLAYLKTHYPLEFYNSVISSAHGSHTTISKYVAEARSNNIDILSPDINISDINSVIYNNKIYLPLIMIKGLGPETAKEIIENRKKYGPYKNFEHFYLASSYINQFGNSTLSLLIKASALRQFGYNQATLLNEIENNSDLKILANFFKNNPNKISEKEILNYEPDKILETDFLAQTDNEVELLGSPYNFSITSKYEKDGMRLNDLRNNVEYLIYVYCNKVTRRMTKFNKPYYSIDFQDSSKKIIVQAYNELKDKNWTDMSKSIVKIKLIKKEDRYLLLDWWKI</sequence>
<dbReference type="InterPro" id="IPR004805">
    <property type="entry name" value="DnaE2/DnaE/PolC"/>
</dbReference>
<dbReference type="AlphaFoldDB" id="A0A448ZWQ1"/>
<evidence type="ECO:0000259" key="7">
    <source>
        <dbReference type="Pfam" id="PF02811"/>
    </source>
</evidence>
<dbReference type="Gene3D" id="3.20.20.140">
    <property type="entry name" value="Metal-dependent hydrolases"/>
    <property type="match status" value="1"/>
</dbReference>
<dbReference type="Gene3D" id="1.10.10.1600">
    <property type="entry name" value="Bacterial DNA polymerase III alpha subunit, thumb domain"/>
    <property type="match status" value="1"/>
</dbReference>
<dbReference type="PANTHER" id="PTHR32294">
    <property type="entry name" value="DNA POLYMERASE III SUBUNIT ALPHA"/>
    <property type="match status" value="1"/>
</dbReference>
<dbReference type="RefSeq" id="WP_022935979.1">
    <property type="nucleotide sequence ID" value="NZ_LR214940.1"/>
</dbReference>
<evidence type="ECO:0000313" key="11">
    <source>
        <dbReference type="EMBL" id="VEU55651.1"/>
    </source>
</evidence>
<evidence type="ECO:0000259" key="8">
    <source>
        <dbReference type="Pfam" id="PF07733"/>
    </source>
</evidence>
<feature type="domain" description="DNA polymerase helix-hairpin-helix motif" evidence="9">
    <location>
        <begin position="746"/>
        <end position="835"/>
    </location>
</feature>
<dbReference type="GO" id="GO:0003887">
    <property type="term" value="F:DNA-directed DNA polymerase activity"/>
    <property type="evidence" value="ECO:0007669"/>
    <property type="project" value="UniProtKB-KW"/>
</dbReference>
<evidence type="ECO:0000256" key="5">
    <source>
        <dbReference type="ARBA" id="ARBA00022932"/>
    </source>
</evidence>
<organism evidence="11 12">
    <name type="scientific">Metamycoplasma orale</name>
    <name type="common">Mycoplasma orale</name>
    <dbReference type="NCBI Taxonomy" id="2121"/>
    <lineage>
        <taxon>Bacteria</taxon>
        <taxon>Bacillati</taxon>
        <taxon>Mycoplasmatota</taxon>
        <taxon>Mycoplasmoidales</taxon>
        <taxon>Metamycoplasmataceae</taxon>
        <taxon>Metamycoplasma</taxon>
    </lineage>
</organism>
<accession>A0A448ZWQ1</accession>
<keyword evidence="2 11" id="KW-0808">Transferase</keyword>
<feature type="domain" description="DNA polymerase III alpha subunit finger" evidence="10">
    <location>
        <begin position="510"/>
        <end position="672"/>
    </location>
</feature>
<reference evidence="11 12" key="1">
    <citation type="submission" date="2019-01" db="EMBL/GenBank/DDBJ databases">
        <authorList>
            <consortium name="Pathogen Informatics"/>
        </authorList>
    </citation>
    <scope>NUCLEOTIDE SEQUENCE [LARGE SCALE GENOMIC DNA]</scope>
    <source>
        <strain evidence="11 12">NCTC10112</strain>
    </source>
</reference>
<evidence type="ECO:0000256" key="4">
    <source>
        <dbReference type="ARBA" id="ARBA00022705"/>
    </source>
</evidence>